<dbReference type="Pfam" id="PF18592">
    <property type="entry name" value="Tho1_MOS11_C"/>
    <property type="match status" value="1"/>
</dbReference>
<dbReference type="STRING" id="1196081.A0A364L0G6"/>
<dbReference type="PROSITE" id="PS50800">
    <property type="entry name" value="SAP"/>
    <property type="match status" value="1"/>
</dbReference>
<dbReference type="InterPro" id="IPR052240">
    <property type="entry name" value="SAP_domain_ribonucleoprotein"/>
</dbReference>
<evidence type="ECO:0000259" key="4">
    <source>
        <dbReference type="PROSITE" id="PS50800"/>
    </source>
</evidence>
<organism evidence="5 6">
    <name type="scientific">Talaromyces amestolkiae</name>
    <dbReference type="NCBI Taxonomy" id="1196081"/>
    <lineage>
        <taxon>Eukaryota</taxon>
        <taxon>Fungi</taxon>
        <taxon>Dikarya</taxon>
        <taxon>Ascomycota</taxon>
        <taxon>Pezizomycotina</taxon>
        <taxon>Eurotiomycetes</taxon>
        <taxon>Eurotiomycetidae</taxon>
        <taxon>Eurotiales</taxon>
        <taxon>Trichocomaceae</taxon>
        <taxon>Talaromyces</taxon>
        <taxon>Talaromyces sect. Talaromyces</taxon>
    </lineage>
</organism>
<evidence type="ECO:0000256" key="2">
    <source>
        <dbReference type="ARBA" id="ARBA00046328"/>
    </source>
</evidence>
<dbReference type="SUPFAM" id="SSF68906">
    <property type="entry name" value="SAP domain"/>
    <property type="match status" value="1"/>
</dbReference>
<gene>
    <name evidence="5" type="ORF">BHQ10_005286</name>
</gene>
<dbReference type="GeneID" id="63794502"/>
<proteinExistence type="inferred from homology"/>
<feature type="compositionally biased region" description="Acidic residues" evidence="3">
    <location>
        <begin position="55"/>
        <end position="67"/>
    </location>
</feature>
<dbReference type="AlphaFoldDB" id="A0A364L0G6"/>
<dbReference type="SMART" id="SM00513">
    <property type="entry name" value="SAP"/>
    <property type="match status" value="1"/>
</dbReference>
<dbReference type="EMBL" id="MIKG01000009">
    <property type="protein sequence ID" value="RAO69274.1"/>
    <property type="molecule type" value="Genomic_DNA"/>
</dbReference>
<dbReference type="PANTHER" id="PTHR46551">
    <property type="entry name" value="SAP DOMAIN-CONTAINING RIBONUCLEOPROTEIN"/>
    <property type="match status" value="1"/>
</dbReference>
<feature type="region of interest" description="Disordered" evidence="3">
    <location>
        <begin position="182"/>
        <end position="277"/>
    </location>
</feature>
<feature type="compositionally biased region" description="Polar residues" evidence="3">
    <location>
        <begin position="103"/>
        <end position="116"/>
    </location>
</feature>
<keyword evidence="1" id="KW-0597">Phosphoprotein</keyword>
<feature type="compositionally biased region" description="Low complexity" evidence="3">
    <location>
        <begin position="234"/>
        <end position="244"/>
    </location>
</feature>
<sequence length="277" mass="29623">MASEYEKKTVAQLQEILKGRGLTTNGKKAELIARLQEADKTSNDTKSTEAKPDAAAEDIIDWDDEAPATEAPLKEATQASTEAGAATIAAGGQGQVPNPVAVPNQTLGEDPATTNDLHVEGVPKEQPVVEEKPPIDYSIGLQPTEIEEELRKRKARAEKFGIVAETGSETTEAEKVIERAKRFGTGASSDQGVGVNRLDQALPNERERKRGRGNDQGGRGGKRRNIGGGHNGGRNRPQNNNRKGTNPSGRSNAPKPVFSDKDRAAAEARKNRFTTAA</sequence>
<comment type="caution">
    <text evidence="5">The sequence shown here is derived from an EMBL/GenBank/DDBJ whole genome shotgun (WGS) entry which is preliminary data.</text>
</comment>
<dbReference type="Proteomes" id="UP000249363">
    <property type="component" value="Unassembled WGS sequence"/>
</dbReference>
<feature type="domain" description="SAP" evidence="4">
    <location>
        <begin position="5"/>
        <end position="39"/>
    </location>
</feature>
<feature type="compositionally biased region" description="Basic and acidic residues" evidence="3">
    <location>
        <begin position="258"/>
        <end position="270"/>
    </location>
</feature>
<reference evidence="5 6" key="1">
    <citation type="journal article" date="2017" name="Biotechnol. Biofuels">
        <title>Differential beta-glucosidase expression as a function of carbon source availability in Talaromyces amestolkiae: a genomic and proteomic approach.</title>
        <authorList>
            <person name="de Eugenio L.I."/>
            <person name="Mendez-Liter J.A."/>
            <person name="Nieto-Dominguez M."/>
            <person name="Alonso L."/>
            <person name="Gil-Munoz J."/>
            <person name="Barriuso J."/>
            <person name="Prieto A."/>
            <person name="Martinez M.J."/>
        </authorList>
    </citation>
    <scope>NUCLEOTIDE SEQUENCE [LARGE SCALE GENOMIC DNA]</scope>
    <source>
        <strain evidence="5 6">CIB</strain>
    </source>
</reference>
<dbReference type="RefSeq" id="XP_040733790.1">
    <property type="nucleotide sequence ID" value="XM_040877745.1"/>
</dbReference>
<dbReference type="OrthoDB" id="445357at2759"/>
<evidence type="ECO:0000313" key="5">
    <source>
        <dbReference type="EMBL" id="RAO69274.1"/>
    </source>
</evidence>
<comment type="similarity">
    <text evidence="2">Belongs to the SAP domain-containing ribonucleoprotein family.</text>
</comment>
<feature type="region of interest" description="Disordered" evidence="3">
    <location>
        <begin position="35"/>
        <end position="117"/>
    </location>
</feature>
<dbReference type="GO" id="GO:0016973">
    <property type="term" value="P:poly(A)+ mRNA export from nucleus"/>
    <property type="evidence" value="ECO:0007669"/>
    <property type="project" value="TreeGrafter"/>
</dbReference>
<dbReference type="InterPro" id="IPR040746">
    <property type="entry name" value="THO1_MOS11_C"/>
</dbReference>
<dbReference type="GO" id="GO:0005634">
    <property type="term" value="C:nucleus"/>
    <property type="evidence" value="ECO:0007669"/>
    <property type="project" value="TreeGrafter"/>
</dbReference>
<feature type="compositionally biased region" description="Basic and acidic residues" evidence="3">
    <location>
        <begin position="35"/>
        <end position="54"/>
    </location>
</feature>
<dbReference type="Pfam" id="PF02037">
    <property type="entry name" value="SAP"/>
    <property type="match status" value="1"/>
</dbReference>
<evidence type="ECO:0000256" key="1">
    <source>
        <dbReference type="ARBA" id="ARBA00022553"/>
    </source>
</evidence>
<name>A0A364L0G6_TALAM</name>
<dbReference type="PANTHER" id="PTHR46551:SF1">
    <property type="entry name" value="SAP DOMAIN-CONTAINING RIBONUCLEOPROTEIN"/>
    <property type="match status" value="1"/>
</dbReference>
<accession>A0A364L0G6</accession>
<keyword evidence="6" id="KW-1185">Reference proteome</keyword>
<dbReference type="InterPro" id="IPR036361">
    <property type="entry name" value="SAP_dom_sf"/>
</dbReference>
<feature type="compositionally biased region" description="Low complexity" evidence="3">
    <location>
        <begin position="78"/>
        <end position="90"/>
    </location>
</feature>
<evidence type="ECO:0000313" key="6">
    <source>
        <dbReference type="Proteomes" id="UP000249363"/>
    </source>
</evidence>
<evidence type="ECO:0000256" key="3">
    <source>
        <dbReference type="SAM" id="MobiDB-lite"/>
    </source>
</evidence>
<dbReference type="Gene3D" id="1.10.720.30">
    <property type="entry name" value="SAP domain"/>
    <property type="match status" value="1"/>
</dbReference>
<protein>
    <recommendedName>
        <fullName evidence="4">SAP domain-containing protein</fullName>
    </recommendedName>
</protein>
<dbReference type="InterPro" id="IPR003034">
    <property type="entry name" value="SAP_dom"/>
</dbReference>